<keyword evidence="7" id="KW-1185">Reference proteome</keyword>
<keyword evidence="1" id="KW-0637">Prenyltransferase</keyword>
<evidence type="ECO:0000313" key="7">
    <source>
        <dbReference type="Proteomes" id="UP001174909"/>
    </source>
</evidence>
<dbReference type="InterPro" id="IPR036551">
    <property type="entry name" value="Flavin_trans-like"/>
</dbReference>
<dbReference type="Pfam" id="PF02441">
    <property type="entry name" value="Flavoprotein"/>
    <property type="match status" value="1"/>
</dbReference>
<dbReference type="InterPro" id="IPR003382">
    <property type="entry name" value="Flavoprotein"/>
</dbReference>
<dbReference type="SUPFAM" id="SSF52507">
    <property type="entry name" value="Homo-oligomeric flavin-containing Cys decarboxylases, HFCD"/>
    <property type="match status" value="1"/>
</dbReference>
<gene>
    <name evidence="6" type="ORF">GBAR_LOCUS22561</name>
</gene>
<organism evidence="6 7">
    <name type="scientific">Geodia barretti</name>
    <name type="common">Barrett's horny sponge</name>
    <dbReference type="NCBI Taxonomy" id="519541"/>
    <lineage>
        <taxon>Eukaryota</taxon>
        <taxon>Metazoa</taxon>
        <taxon>Porifera</taxon>
        <taxon>Demospongiae</taxon>
        <taxon>Heteroscleromorpha</taxon>
        <taxon>Tetractinellida</taxon>
        <taxon>Astrophorina</taxon>
        <taxon>Geodiidae</taxon>
        <taxon>Geodia</taxon>
    </lineage>
</organism>
<evidence type="ECO:0000313" key="6">
    <source>
        <dbReference type="EMBL" id="CAI8040501.1"/>
    </source>
</evidence>
<evidence type="ECO:0000256" key="1">
    <source>
        <dbReference type="ARBA" id="ARBA00022602"/>
    </source>
</evidence>
<accession>A0AA35T4A0</accession>
<dbReference type="GO" id="GO:0004659">
    <property type="term" value="F:prenyltransferase activity"/>
    <property type="evidence" value="ECO:0007669"/>
    <property type="project" value="UniProtKB-KW"/>
</dbReference>
<dbReference type="InterPro" id="IPR004507">
    <property type="entry name" value="UbiX-like"/>
</dbReference>
<keyword evidence="4" id="KW-0808">Transferase</keyword>
<feature type="domain" description="Flavoprotein" evidence="5">
    <location>
        <begin position="1"/>
        <end position="159"/>
    </location>
</feature>
<sequence length="183" mass="19900">MRIVVGISGSSGAVYGVRFLKRCPGEKHLIVSQWGEEVLRLEMGLTLNDLKGDVRRVHRDSDLAAPWSSGSNRYDALVLIPCSLSTLGKVANGIADTLITRAAQVALKERMRLVLCVRETPWSTITLRNALAISEAGGIVMPVAPPWYRNPGTMSEVVDGFCDKVLGVLGLGDAPGWREEETR</sequence>
<keyword evidence="3" id="KW-0288">FMN</keyword>
<comment type="caution">
    <text evidence="6">The sequence shown here is derived from an EMBL/GenBank/DDBJ whole genome shotgun (WGS) entry which is preliminary data.</text>
</comment>
<dbReference type="Proteomes" id="UP001174909">
    <property type="component" value="Unassembled WGS sequence"/>
</dbReference>
<dbReference type="NCBIfam" id="TIGR00421">
    <property type="entry name" value="ubiX_pad"/>
    <property type="match status" value="1"/>
</dbReference>
<keyword evidence="2" id="KW-0285">Flavoprotein</keyword>
<dbReference type="AlphaFoldDB" id="A0AA35T4A0"/>
<evidence type="ECO:0000256" key="2">
    <source>
        <dbReference type="ARBA" id="ARBA00022630"/>
    </source>
</evidence>
<evidence type="ECO:0000256" key="4">
    <source>
        <dbReference type="ARBA" id="ARBA00022679"/>
    </source>
</evidence>
<evidence type="ECO:0000259" key="5">
    <source>
        <dbReference type="Pfam" id="PF02441"/>
    </source>
</evidence>
<evidence type="ECO:0000256" key="3">
    <source>
        <dbReference type="ARBA" id="ARBA00022643"/>
    </source>
</evidence>
<dbReference type="EMBL" id="CASHTH010003112">
    <property type="protein sequence ID" value="CAI8040501.1"/>
    <property type="molecule type" value="Genomic_DNA"/>
</dbReference>
<protein>
    <submittedName>
        <fullName evidence="6">Flavin prenyltransferase UbiX</fullName>
    </submittedName>
</protein>
<name>A0AA35T4A0_GEOBA</name>
<proteinExistence type="inferred from homology"/>
<reference evidence="6" key="1">
    <citation type="submission" date="2023-03" db="EMBL/GenBank/DDBJ databases">
        <authorList>
            <person name="Steffen K."/>
            <person name="Cardenas P."/>
        </authorList>
    </citation>
    <scope>NUCLEOTIDE SEQUENCE</scope>
</reference>
<dbReference type="HAMAP" id="MF_01984">
    <property type="entry name" value="ubiX_pad"/>
    <property type="match status" value="1"/>
</dbReference>
<dbReference type="Gene3D" id="3.40.50.1950">
    <property type="entry name" value="Flavin prenyltransferase-like"/>
    <property type="match status" value="1"/>
</dbReference>